<feature type="compositionally biased region" description="Acidic residues" evidence="1">
    <location>
        <begin position="470"/>
        <end position="480"/>
    </location>
</feature>
<evidence type="ECO:0000256" key="1">
    <source>
        <dbReference type="SAM" id="MobiDB-lite"/>
    </source>
</evidence>
<dbReference type="InterPro" id="IPR053793">
    <property type="entry name" value="PB1-like"/>
</dbReference>
<dbReference type="PANTHER" id="PTHR32002">
    <property type="entry name" value="PROTEIN NLP8"/>
    <property type="match status" value="1"/>
</dbReference>
<dbReference type="InterPro" id="IPR000270">
    <property type="entry name" value="PB1_dom"/>
</dbReference>
<dbReference type="InterPro" id="IPR045012">
    <property type="entry name" value="NLP"/>
</dbReference>
<feature type="domain" description="PB1" evidence="2">
    <location>
        <begin position="495"/>
        <end position="577"/>
    </location>
</feature>
<name>A0AA38T7G0_9ASTR</name>
<dbReference type="CDD" id="cd05992">
    <property type="entry name" value="PB1"/>
    <property type="match status" value="1"/>
</dbReference>
<sequence length="581" mass="66093">MDDDSPADVLSRFLATCPTLIQDTIKSVFDNLCVAGVVQFWAPVKTTAGRWLLTTSDQPFAISETIDAGHKYRSCSLRYRYRMDDTENRPLEVEEDPAIITNGAPARAFMNRMPELLPDLRVHRTTPLESIAVKCGLFRSVMMPVFYPSRTCCVGVVECSTESCFELVLMLVALRKRFQTWYLKTFDVHPPYESVCGLQHARDKIKKALEIIWTKFRLDLVQVWIACKDEKHVAFSSSLEDGPTKRTLGLKLVDHYIDDESYDDDYGYGCFVDYSSICCDIPLKMGEGLIGRTLKNHKPRFMKKVSKLSDNQPLMMVRHTNGEGDPFECSCFVICLRSTETSDFNYVFEFLWKEVPDYVNLMESILLHLKRCLPNFKYASGGELGELLIIDVENSTKSKTKSFMIFGGTESSSASESLEIYSSASEESLTPLEAKCNTTPISLSQEGMTAAKDLYVFWSTLKRKRNDQSGTDEEDKEAFEDPLANNREMNMDENTVTIKVECADDMIKFTLPISSATFAAIVEEIGKRFKLEPANYKLKYHDEDGDWILLTCDEDMKACIKEQRNLTSIVRLRLLPQQSDP</sequence>
<dbReference type="SMART" id="SM00666">
    <property type="entry name" value="PB1"/>
    <property type="match status" value="1"/>
</dbReference>
<dbReference type="Proteomes" id="UP001172457">
    <property type="component" value="Chromosome 3"/>
</dbReference>
<feature type="region of interest" description="Disordered" evidence="1">
    <location>
        <begin position="466"/>
        <end position="486"/>
    </location>
</feature>
<evidence type="ECO:0000313" key="4">
    <source>
        <dbReference type="Proteomes" id="UP001172457"/>
    </source>
</evidence>
<dbReference type="EMBL" id="JARYMX010000003">
    <property type="protein sequence ID" value="KAJ9555765.1"/>
    <property type="molecule type" value="Genomic_DNA"/>
</dbReference>
<proteinExistence type="predicted"/>
<accession>A0AA38T7G0</accession>
<dbReference type="PROSITE" id="PS51745">
    <property type="entry name" value="PB1"/>
    <property type="match status" value="1"/>
</dbReference>
<dbReference type="Gene3D" id="3.10.20.90">
    <property type="entry name" value="Phosphatidylinositol 3-kinase Catalytic Subunit, Chain A, domain 1"/>
    <property type="match status" value="1"/>
</dbReference>
<dbReference type="PANTHER" id="PTHR32002:SF49">
    <property type="entry name" value="BILE ACID:SODIUM SYMPORTER_ARSENICAL RESISTANCE PROTEIN ACR3-RELATED"/>
    <property type="match status" value="1"/>
</dbReference>
<dbReference type="GO" id="GO:0003700">
    <property type="term" value="F:DNA-binding transcription factor activity"/>
    <property type="evidence" value="ECO:0007669"/>
    <property type="project" value="InterPro"/>
</dbReference>
<dbReference type="Pfam" id="PF00564">
    <property type="entry name" value="PB1"/>
    <property type="match status" value="1"/>
</dbReference>
<keyword evidence="4" id="KW-1185">Reference proteome</keyword>
<evidence type="ECO:0000259" key="2">
    <source>
        <dbReference type="PROSITE" id="PS51745"/>
    </source>
</evidence>
<protein>
    <recommendedName>
        <fullName evidence="2">PB1 domain-containing protein</fullName>
    </recommendedName>
</protein>
<comment type="caution">
    <text evidence="3">The sequence shown here is derived from an EMBL/GenBank/DDBJ whole genome shotgun (WGS) entry which is preliminary data.</text>
</comment>
<reference evidence="3" key="1">
    <citation type="submission" date="2023-03" db="EMBL/GenBank/DDBJ databases">
        <title>Chromosome-scale reference genome and RAD-based genetic map of yellow starthistle (Centaurea solstitialis) reveal putative structural variation and QTLs associated with invader traits.</title>
        <authorList>
            <person name="Reatini B."/>
            <person name="Cang F.A."/>
            <person name="Jiang Q."/>
            <person name="Mckibben M.T.W."/>
            <person name="Barker M.S."/>
            <person name="Rieseberg L.H."/>
            <person name="Dlugosch K.M."/>
        </authorList>
    </citation>
    <scope>NUCLEOTIDE SEQUENCE</scope>
    <source>
        <strain evidence="3">CAN-66</strain>
        <tissue evidence="3">Leaf</tissue>
    </source>
</reference>
<dbReference type="SUPFAM" id="SSF54277">
    <property type="entry name" value="CAD &amp; PB1 domains"/>
    <property type="match status" value="1"/>
</dbReference>
<evidence type="ECO:0000313" key="3">
    <source>
        <dbReference type="EMBL" id="KAJ9555765.1"/>
    </source>
</evidence>
<dbReference type="Pfam" id="PF22922">
    <property type="entry name" value="GAF_NLP"/>
    <property type="match status" value="1"/>
</dbReference>
<organism evidence="3 4">
    <name type="scientific">Centaurea solstitialis</name>
    <name type="common">yellow star-thistle</name>
    <dbReference type="NCBI Taxonomy" id="347529"/>
    <lineage>
        <taxon>Eukaryota</taxon>
        <taxon>Viridiplantae</taxon>
        <taxon>Streptophyta</taxon>
        <taxon>Embryophyta</taxon>
        <taxon>Tracheophyta</taxon>
        <taxon>Spermatophyta</taxon>
        <taxon>Magnoliopsida</taxon>
        <taxon>eudicotyledons</taxon>
        <taxon>Gunneridae</taxon>
        <taxon>Pentapetalae</taxon>
        <taxon>asterids</taxon>
        <taxon>campanulids</taxon>
        <taxon>Asterales</taxon>
        <taxon>Asteraceae</taxon>
        <taxon>Carduoideae</taxon>
        <taxon>Cardueae</taxon>
        <taxon>Centaureinae</taxon>
        <taxon>Centaurea</taxon>
    </lineage>
</organism>
<dbReference type="AlphaFoldDB" id="A0AA38T7G0"/>
<dbReference type="InterPro" id="IPR055081">
    <property type="entry name" value="NLP1-9_GAF"/>
</dbReference>
<gene>
    <name evidence="3" type="ORF">OSB04_010379</name>
</gene>